<evidence type="ECO:0000313" key="1">
    <source>
        <dbReference type="EMBL" id="SUZ81430.1"/>
    </source>
</evidence>
<dbReference type="EMBL" id="UINC01001468">
    <property type="protein sequence ID" value="SUZ81430.1"/>
    <property type="molecule type" value="Genomic_DNA"/>
</dbReference>
<organism evidence="1">
    <name type="scientific">marine metagenome</name>
    <dbReference type="NCBI Taxonomy" id="408172"/>
    <lineage>
        <taxon>unclassified sequences</taxon>
        <taxon>metagenomes</taxon>
        <taxon>ecological metagenomes</taxon>
    </lineage>
</organism>
<dbReference type="Gene3D" id="1.10.510.10">
    <property type="entry name" value="Transferase(Phosphotransferase) domain 1"/>
    <property type="match status" value="1"/>
</dbReference>
<accession>A0A381QQS0</accession>
<feature type="non-terminal residue" evidence="1">
    <location>
        <position position="1"/>
    </location>
</feature>
<sequence>MNKKGGKVLGKGRDGCVIDPPILCSTKSNKSQYNNQVSKLIDISGVPEYQISEFVEEFVSGDIFLKHDPNGENFLPGLEMCYKKYHQLNKDQKKDIKECKYNESPYESTYINILLKKGFSFQKTTQKLNNDDFLRSLAYLLLGAKRCIHNLNILLLDVKADNLLYSEDKGGKFPVFIDFSNDFVITNRERLFRFLRGFQSYYDTWTLEIMIFFISILKSQKNPSPSVKKEINKIIRKLIKDIKQERNFDLNNSKNKLYASGLTKDILLKVLYNKSKSETQQKNLKEFYEKQMCYAIGKIYTKEYDEKIQKKSSFKNVKIEFILDNLVNEGYYDRFMIDNALTHIYKLVNLRERKDYLIRNRIQQQQSLSPAILASLN</sequence>
<reference evidence="1" key="1">
    <citation type="submission" date="2018-05" db="EMBL/GenBank/DDBJ databases">
        <authorList>
            <person name="Lanie J.A."/>
            <person name="Ng W.-L."/>
            <person name="Kazmierczak K.M."/>
            <person name="Andrzejewski T.M."/>
            <person name="Davidsen T.M."/>
            <person name="Wayne K.J."/>
            <person name="Tettelin H."/>
            <person name="Glass J.I."/>
            <person name="Rusch D."/>
            <person name="Podicherti R."/>
            <person name="Tsui H.-C.T."/>
            <person name="Winkler M.E."/>
        </authorList>
    </citation>
    <scope>NUCLEOTIDE SEQUENCE</scope>
</reference>
<name>A0A381QQS0_9ZZZZ</name>
<dbReference type="AlphaFoldDB" id="A0A381QQS0"/>
<gene>
    <name evidence="1" type="ORF">METZ01_LOCUS34284</name>
</gene>
<dbReference type="InterPro" id="IPR011009">
    <property type="entry name" value="Kinase-like_dom_sf"/>
</dbReference>
<feature type="non-terminal residue" evidence="1">
    <location>
        <position position="377"/>
    </location>
</feature>
<protein>
    <recommendedName>
        <fullName evidence="2">Protein kinase domain-containing protein</fullName>
    </recommendedName>
</protein>
<evidence type="ECO:0008006" key="2">
    <source>
        <dbReference type="Google" id="ProtNLM"/>
    </source>
</evidence>
<proteinExistence type="predicted"/>
<dbReference type="SUPFAM" id="SSF56112">
    <property type="entry name" value="Protein kinase-like (PK-like)"/>
    <property type="match status" value="1"/>
</dbReference>